<accession>M3C9T5</accession>
<dbReference type="PROSITE" id="PS50943">
    <property type="entry name" value="HTH_CROC1"/>
    <property type="match status" value="1"/>
</dbReference>
<reference evidence="1 2" key="1">
    <citation type="journal article" date="2013" name="Genome Announc.">
        <title>Whole-Genome Shotgun Assembly and Analysis of the Genome of Streptomyces mobaraensis DSM 40847, a Strain for Industrial Production of Microbial Transglutaminase.</title>
        <authorList>
            <person name="Yang H."/>
            <person name="He T."/>
            <person name="Wu W."/>
            <person name="Zhu W."/>
            <person name="Lu B."/>
            <person name="Sun W."/>
        </authorList>
    </citation>
    <scope>NUCLEOTIDE SEQUENCE [LARGE SCALE GENOMIC DNA]</scope>
    <source>
        <strain evidence="1 2">DSM 40847</strain>
    </source>
</reference>
<comment type="caution">
    <text evidence="1">The sequence shown here is derived from an EMBL/GenBank/DDBJ whole genome shotgun (WGS) entry which is preliminary data.</text>
</comment>
<dbReference type="InterPro" id="IPR001387">
    <property type="entry name" value="Cro/C1-type_HTH"/>
</dbReference>
<dbReference type="Gene3D" id="1.10.260.40">
    <property type="entry name" value="lambda repressor-like DNA-binding domains"/>
    <property type="match status" value="1"/>
</dbReference>
<dbReference type="InterPro" id="IPR010982">
    <property type="entry name" value="Lambda_DNA-bd_dom_sf"/>
</dbReference>
<dbReference type="EMBL" id="AORZ01000021">
    <property type="protein sequence ID" value="EMF00741.1"/>
    <property type="molecule type" value="Genomic_DNA"/>
</dbReference>
<dbReference type="STRING" id="1223523.H340_09680"/>
<sequence length="415" mass="44742">MSSELASNVKRYRLAAGFSQESLAEAAGLSVKTVQKVEQGGDARTETLHTLARALKVTTSELFAAGSPAPVVGDEATRRNLVAFRSILMPPLGLDGPVGTPAGDGGAAGARQQVAHALSLYRASELDSVARALPGLLQRTQTAVTTAEGEEARQAATIHAEALYVAGKYLTQVRQYDLAYMAIAEGIRVARTAGHQHLATIGVVGMGWLLLRQNRFGECYALAVATAERVEPKISEASRTRMAVWAELWMRAAAAAVRDNRPDEAKHARKMVSRAVAGMESEDDSWPGSWGGVGPITAELKRVEDILLVSRNSADAREVLDRADEGVLSARARRQIGMPSGSNWVRHRLVVASAHTLLGAHQDAMDELIRVRRTRGEWMRHQPLARKVMGDILKTRSRTLTADMREVAAHLGVSG</sequence>
<dbReference type="SMART" id="SM00530">
    <property type="entry name" value="HTH_XRE"/>
    <property type="match status" value="1"/>
</dbReference>
<dbReference type="Proteomes" id="UP000011740">
    <property type="component" value="Unassembled WGS sequence"/>
</dbReference>
<dbReference type="PATRIC" id="fig|1223523.3.peg.1984"/>
<name>M3C9T5_STRM1</name>
<dbReference type="GO" id="GO:0003677">
    <property type="term" value="F:DNA binding"/>
    <property type="evidence" value="ECO:0007669"/>
    <property type="project" value="InterPro"/>
</dbReference>
<dbReference type="RefSeq" id="WP_004942429.1">
    <property type="nucleotide sequence ID" value="NZ_AORZ01000021.1"/>
</dbReference>
<dbReference type="AlphaFoldDB" id="M3C9T5"/>
<proteinExistence type="predicted"/>
<evidence type="ECO:0000313" key="1">
    <source>
        <dbReference type="EMBL" id="EMF00741.1"/>
    </source>
</evidence>
<dbReference type="SUPFAM" id="SSF47413">
    <property type="entry name" value="lambda repressor-like DNA-binding domains"/>
    <property type="match status" value="1"/>
</dbReference>
<protein>
    <submittedName>
        <fullName evidence="1">Uncharacterized protein</fullName>
    </submittedName>
</protein>
<dbReference type="Pfam" id="PF01381">
    <property type="entry name" value="HTH_3"/>
    <property type="match status" value="1"/>
</dbReference>
<dbReference type="eggNOG" id="COG1396">
    <property type="taxonomic scope" value="Bacteria"/>
</dbReference>
<organism evidence="1 2">
    <name type="scientific">Streptomyces mobaraensis (strain ATCC 29032 / DSM 40847 / JCM 4168 / NBRC 13819 / NCIMB 11159 / IPCR 16-22)</name>
    <dbReference type="NCBI Taxonomy" id="1223523"/>
    <lineage>
        <taxon>Bacteria</taxon>
        <taxon>Bacillati</taxon>
        <taxon>Actinomycetota</taxon>
        <taxon>Actinomycetes</taxon>
        <taxon>Kitasatosporales</taxon>
        <taxon>Streptomycetaceae</taxon>
        <taxon>Streptomyces</taxon>
    </lineage>
</organism>
<evidence type="ECO:0000313" key="2">
    <source>
        <dbReference type="Proteomes" id="UP000011740"/>
    </source>
</evidence>
<gene>
    <name evidence="1" type="ORF">H340_09680</name>
</gene>
<dbReference type="CDD" id="cd00093">
    <property type="entry name" value="HTH_XRE"/>
    <property type="match status" value="1"/>
</dbReference>